<protein>
    <submittedName>
        <fullName evidence="2">Putative secreted protein</fullName>
    </submittedName>
</protein>
<sequence>MQVTPMFLASVRLQLASASSGLQLYPQLSQLSKTSDTNTHTDTHTQNTRCVYVSLMVAKARPGACLVRCCDRNRNA</sequence>
<feature type="signal peptide" evidence="1">
    <location>
        <begin position="1"/>
        <end position="18"/>
    </location>
</feature>
<evidence type="ECO:0000256" key="1">
    <source>
        <dbReference type="SAM" id="SignalP"/>
    </source>
</evidence>
<accession>A0A2M4DJV6</accession>
<feature type="chain" id="PRO_5014740337" evidence="1">
    <location>
        <begin position="19"/>
        <end position="76"/>
    </location>
</feature>
<keyword evidence="1" id="KW-0732">Signal</keyword>
<dbReference type="EMBL" id="GGFL01013643">
    <property type="protein sequence ID" value="MBW77821.1"/>
    <property type="molecule type" value="Transcribed_RNA"/>
</dbReference>
<organism evidence="2">
    <name type="scientific">Anopheles darlingi</name>
    <name type="common">Mosquito</name>
    <dbReference type="NCBI Taxonomy" id="43151"/>
    <lineage>
        <taxon>Eukaryota</taxon>
        <taxon>Metazoa</taxon>
        <taxon>Ecdysozoa</taxon>
        <taxon>Arthropoda</taxon>
        <taxon>Hexapoda</taxon>
        <taxon>Insecta</taxon>
        <taxon>Pterygota</taxon>
        <taxon>Neoptera</taxon>
        <taxon>Endopterygota</taxon>
        <taxon>Diptera</taxon>
        <taxon>Nematocera</taxon>
        <taxon>Culicoidea</taxon>
        <taxon>Culicidae</taxon>
        <taxon>Anophelinae</taxon>
        <taxon>Anopheles</taxon>
    </lineage>
</organism>
<name>A0A2M4DJV6_ANODA</name>
<dbReference type="AlphaFoldDB" id="A0A2M4DJV6"/>
<reference evidence="2" key="1">
    <citation type="submission" date="2018-01" db="EMBL/GenBank/DDBJ databases">
        <title>An insight into the sialome of Amazonian anophelines.</title>
        <authorList>
            <person name="Ribeiro J.M."/>
            <person name="Scarpassa V."/>
            <person name="Calvo E."/>
        </authorList>
    </citation>
    <scope>NUCLEOTIDE SEQUENCE</scope>
</reference>
<proteinExistence type="predicted"/>
<evidence type="ECO:0000313" key="2">
    <source>
        <dbReference type="EMBL" id="MBW77821.1"/>
    </source>
</evidence>